<evidence type="ECO:0000313" key="3">
    <source>
        <dbReference type="Proteomes" id="UP001199355"/>
    </source>
</evidence>
<dbReference type="PANTHER" id="PTHR34135">
    <property type="entry name" value="LYSOZYME"/>
    <property type="match status" value="1"/>
</dbReference>
<dbReference type="EMBL" id="JAJEQF010000064">
    <property type="protein sequence ID" value="MCC2169140.1"/>
    <property type="molecule type" value="Genomic_DNA"/>
</dbReference>
<dbReference type="RefSeq" id="WP_308729144.1">
    <property type="nucleotide sequence ID" value="NZ_JAJEQF010000064.1"/>
</dbReference>
<evidence type="ECO:0008006" key="4">
    <source>
        <dbReference type="Google" id="ProtNLM"/>
    </source>
</evidence>
<comment type="similarity">
    <text evidence="1">Belongs to the glycosyl hydrolase 25 family.</text>
</comment>
<dbReference type="Proteomes" id="UP001199355">
    <property type="component" value="Unassembled WGS sequence"/>
</dbReference>
<dbReference type="GO" id="GO:0016052">
    <property type="term" value="P:carbohydrate catabolic process"/>
    <property type="evidence" value="ECO:0007669"/>
    <property type="project" value="TreeGrafter"/>
</dbReference>
<accession>A0AAE3DMA5</accession>
<reference evidence="2 3" key="1">
    <citation type="submission" date="2021-10" db="EMBL/GenBank/DDBJ databases">
        <title>Anaerobic single-cell dispensing facilitates the cultivation of human gut bacteria.</title>
        <authorList>
            <person name="Afrizal A."/>
        </authorList>
    </citation>
    <scope>NUCLEOTIDE SEQUENCE [LARGE SCALE GENOMIC DNA]</scope>
    <source>
        <strain evidence="2 3">CLA-AA-H244</strain>
    </source>
</reference>
<dbReference type="PANTHER" id="PTHR34135:SF2">
    <property type="entry name" value="LYSOZYME"/>
    <property type="match status" value="1"/>
</dbReference>
<comment type="caution">
    <text evidence="2">The sequence shown here is derived from an EMBL/GenBank/DDBJ whole genome shotgun (WGS) entry which is preliminary data.</text>
</comment>
<gene>
    <name evidence="2" type="ORF">LKD45_15875</name>
</gene>
<dbReference type="AlphaFoldDB" id="A0AAE3DMA5"/>
<evidence type="ECO:0000256" key="1">
    <source>
        <dbReference type="ARBA" id="ARBA00010646"/>
    </source>
</evidence>
<dbReference type="InterPro" id="IPR002053">
    <property type="entry name" value="Glyco_hydro_25"/>
</dbReference>
<evidence type="ECO:0000313" key="2">
    <source>
        <dbReference type="EMBL" id="MCC2169140.1"/>
    </source>
</evidence>
<keyword evidence="3" id="KW-1185">Reference proteome</keyword>
<dbReference type="PROSITE" id="PS51904">
    <property type="entry name" value="GLYCOSYL_HYDROL_F25_2"/>
    <property type="match status" value="1"/>
</dbReference>
<dbReference type="Gene3D" id="3.20.20.80">
    <property type="entry name" value="Glycosidases"/>
    <property type="match status" value="1"/>
</dbReference>
<protein>
    <recommendedName>
        <fullName evidence="4">Lysozyme</fullName>
    </recommendedName>
</protein>
<dbReference type="Pfam" id="PF01183">
    <property type="entry name" value="Glyco_hydro_25"/>
    <property type="match status" value="1"/>
</dbReference>
<dbReference type="GO" id="GO:0009253">
    <property type="term" value="P:peptidoglycan catabolic process"/>
    <property type="evidence" value="ECO:0007669"/>
    <property type="project" value="InterPro"/>
</dbReference>
<dbReference type="SUPFAM" id="SSF51445">
    <property type="entry name" value="(Trans)glycosidases"/>
    <property type="match status" value="1"/>
</dbReference>
<dbReference type="GO" id="GO:0016998">
    <property type="term" value="P:cell wall macromolecule catabolic process"/>
    <property type="evidence" value="ECO:0007669"/>
    <property type="project" value="InterPro"/>
</dbReference>
<organism evidence="2 3">
    <name type="scientific">Gallintestinimicrobium propionicum</name>
    <dbReference type="NCBI Taxonomy" id="2981770"/>
    <lineage>
        <taxon>Bacteria</taxon>
        <taxon>Bacillati</taxon>
        <taxon>Bacillota</taxon>
        <taxon>Clostridia</taxon>
        <taxon>Lachnospirales</taxon>
        <taxon>Lachnospiraceae</taxon>
        <taxon>Gallintestinimicrobium</taxon>
    </lineage>
</organism>
<proteinExistence type="inferred from homology"/>
<dbReference type="GO" id="GO:0003796">
    <property type="term" value="F:lysozyme activity"/>
    <property type="evidence" value="ECO:0007669"/>
    <property type="project" value="InterPro"/>
</dbReference>
<dbReference type="InterPro" id="IPR017853">
    <property type="entry name" value="GH"/>
</dbReference>
<name>A0AAE3DMA5_9FIRM</name>
<sequence length="257" mass="28980">MWKGIDVSDNQGAINWAQIPKNVDFAILRSVRRSGKADHQFAANLEGCRKRNIPMSVYKYTYAATPEAARQEAQQVVALLQSYGLTGTMVWWDVEDKDVLRPLGAAKLTECIRAAQEVITAAGYSFGLYVGLYVYNEHWFDFNAFSGTRLWVARYYKGYRTMLFADEPDQSYKPPGDRWLTVWQYTSCGEIAGIKGDVDLNISYEDPAAWTQHVAEFGVIYTVSVADVWTRDQAEAIQQQLAPLGVCGVVHKVQILE</sequence>